<dbReference type="InterPro" id="IPR045269">
    <property type="entry name" value="Atg1-like"/>
</dbReference>
<evidence type="ECO:0000256" key="4">
    <source>
        <dbReference type="ARBA" id="ARBA00022840"/>
    </source>
</evidence>
<dbReference type="InParanoid" id="A0DAP1"/>
<dbReference type="GO" id="GO:0016020">
    <property type="term" value="C:membrane"/>
    <property type="evidence" value="ECO:0000318"/>
    <property type="project" value="GO_Central"/>
</dbReference>
<keyword evidence="2" id="KW-0547">Nucleotide-binding</keyword>
<organism evidence="6 7">
    <name type="scientific">Paramecium tetraurelia</name>
    <dbReference type="NCBI Taxonomy" id="5888"/>
    <lineage>
        <taxon>Eukaryota</taxon>
        <taxon>Sar</taxon>
        <taxon>Alveolata</taxon>
        <taxon>Ciliophora</taxon>
        <taxon>Intramacronucleata</taxon>
        <taxon>Oligohymenophorea</taxon>
        <taxon>Peniculida</taxon>
        <taxon>Parameciidae</taxon>
        <taxon>Paramecium</taxon>
    </lineage>
</organism>
<dbReference type="HOGENOM" id="CLU_454543_0_0_1"/>
<dbReference type="RefSeq" id="XP_001447505.1">
    <property type="nucleotide sequence ID" value="XM_001447468.1"/>
</dbReference>
<evidence type="ECO:0000259" key="5">
    <source>
        <dbReference type="PROSITE" id="PS50011"/>
    </source>
</evidence>
<dbReference type="Pfam" id="PF00069">
    <property type="entry name" value="Pkinase"/>
    <property type="match status" value="1"/>
</dbReference>
<dbReference type="AlphaFoldDB" id="A0DAP1"/>
<gene>
    <name evidence="6" type="ORF">GSPATT00015015001</name>
</gene>
<keyword evidence="4" id="KW-0067">ATP-binding</keyword>
<accession>A0DAP1</accession>
<dbReference type="KEGG" id="ptm:GSPATT00015015001"/>
<evidence type="ECO:0000256" key="1">
    <source>
        <dbReference type="ARBA" id="ARBA00022679"/>
    </source>
</evidence>
<evidence type="ECO:0000313" key="6">
    <source>
        <dbReference type="EMBL" id="CAK80108.1"/>
    </source>
</evidence>
<dbReference type="EMBL" id="CT868352">
    <property type="protein sequence ID" value="CAK80108.1"/>
    <property type="molecule type" value="Genomic_DNA"/>
</dbReference>
<dbReference type="InterPro" id="IPR008271">
    <property type="entry name" value="Ser/Thr_kinase_AS"/>
</dbReference>
<dbReference type="eggNOG" id="KOG0597">
    <property type="taxonomic scope" value="Eukaryota"/>
</dbReference>
<keyword evidence="1" id="KW-0808">Transferase</keyword>
<dbReference type="OrthoDB" id="3256376at2759"/>
<dbReference type="GO" id="GO:0010506">
    <property type="term" value="P:regulation of autophagy"/>
    <property type="evidence" value="ECO:0000318"/>
    <property type="project" value="GO_Central"/>
</dbReference>
<sequence>MELQIKDSSNVKCEAKVIGNYICNNKKYLGVGLMCTVYQAKNCDTNHYVALKQISKQAKLEKYLTAQRLKESYDLEIKILQKCQKSKNKNVISLLDHFETAEHYNIVLELCDCKIELLILLENLKEYIQQKENKRLTEAEAVEILIQIVEGQKWYYHLNLFYSLHEINYCHRDIKPENILVKDGVIKITDVNMAKYIENMLTTTRSYVGTSYYKAPEVDKKQHYSPYKADIYSLGVVFYEMLYGLLSNQDKDVDLKAKIETSTLEISEMLKQLILKMIKENAQERADWSQVSSCLYQYSINKSTDSHSIQVISSFYFNAWQEKYQFFKQIILDLCLLQIMDEQIFLYQSGLLIIKLIIQLVEEKIVELQNAQNKADSEFYKSELILLSMYRNDYLRIVQNWYQKQIEEKKRLLCYSEQLKEEFRYIERSNQFDRHFQRYLVEFFIQLDGLEYKEDKLKVQKKLLQLKLIVACDQKNDFVRVIFQFQELVQTLLNSKLQSQGKYILSFVQQLQDVKNQNLQQIKSLKRDDIMINYSLLSYIFQQYLKYINIIQIESKYMINFVYNNKTSEISRNPITFQTKQYSENIIIQSVRARSGLMNLN</sequence>
<reference evidence="6 7" key="1">
    <citation type="journal article" date="2006" name="Nature">
        <title>Global trends of whole-genome duplications revealed by the ciliate Paramecium tetraurelia.</title>
        <authorList>
            <consortium name="Genoscope"/>
            <person name="Aury J.-M."/>
            <person name="Jaillon O."/>
            <person name="Duret L."/>
            <person name="Noel B."/>
            <person name="Jubin C."/>
            <person name="Porcel B.M."/>
            <person name="Segurens B."/>
            <person name="Daubin V."/>
            <person name="Anthouard V."/>
            <person name="Aiach N."/>
            <person name="Arnaiz O."/>
            <person name="Billaut A."/>
            <person name="Beisson J."/>
            <person name="Blanc I."/>
            <person name="Bouhouche K."/>
            <person name="Camara F."/>
            <person name="Duharcourt S."/>
            <person name="Guigo R."/>
            <person name="Gogendeau D."/>
            <person name="Katinka M."/>
            <person name="Keller A.-M."/>
            <person name="Kissmehl R."/>
            <person name="Klotz C."/>
            <person name="Koll F."/>
            <person name="Le Moue A."/>
            <person name="Lepere C."/>
            <person name="Malinsky S."/>
            <person name="Nowacki M."/>
            <person name="Nowak J.K."/>
            <person name="Plattner H."/>
            <person name="Poulain J."/>
            <person name="Ruiz F."/>
            <person name="Serrano V."/>
            <person name="Zagulski M."/>
            <person name="Dessen P."/>
            <person name="Betermier M."/>
            <person name="Weissenbach J."/>
            <person name="Scarpelli C."/>
            <person name="Schachter V."/>
            <person name="Sperling L."/>
            <person name="Meyer E."/>
            <person name="Cohen J."/>
            <person name="Wincker P."/>
        </authorList>
    </citation>
    <scope>NUCLEOTIDE SEQUENCE [LARGE SCALE GENOMIC DNA]</scope>
    <source>
        <strain evidence="6 7">Stock d4-2</strain>
    </source>
</reference>
<keyword evidence="7" id="KW-1185">Reference proteome</keyword>
<dbReference type="GO" id="GO:0005776">
    <property type="term" value="C:autophagosome"/>
    <property type="evidence" value="ECO:0000318"/>
    <property type="project" value="GO_Central"/>
</dbReference>
<dbReference type="PROSITE" id="PS50011">
    <property type="entry name" value="PROTEIN_KINASE_DOM"/>
    <property type="match status" value="1"/>
</dbReference>
<name>A0DAP1_PARTE</name>
<dbReference type="OMA" id="IVACDQK"/>
<dbReference type="InterPro" id="IPR000719">
    <property type="entry name" value="Prot_kinase_dom"/>
</dbReference>
<dbReference type="InterPro" id="IPR011009">
    <property type="entry name" value="Kinase-like_dom_sf"/>
</dbReference>
<dbReference type="GO" id="GO:0004674">
    <property type="term" value="F:protein serine/threonine kinase activity"/>
    <property type="evidence" value="ECO:0000318"/>
    <property type="project" value="GO_Central"/>
</dbReference>
<dbReference type="GO" id="GO:0000407">
    <property type="term" value="C:phagophore assembly site"/>
    <property type="evidence" value="ECO:0000318"/>
    <property type="project" value="GO_Central"/>
</dbReference>
<evidence type="ECO:0000256" key="3">
    <source>
        <dbReference type="ARBA" id="ARBA00022777"/>
    </source>
</evidence>
<dbReference type="Gene3D" id="1.10.510.10">
    <property type="entry name" value="Transferase(Phosphotransferase) domain 1"/>
    <property type="match status" value="1"/>
</dbReference>
<dbReference type="Proteomes" id="UP000000600">
    <property type="component" value="Unassembled WGS sequence"/>
</dbReference>
<dbReference type="PANTHER" id="PTHR24348:SF22">
    <property type="entry name" value="NON-SPECIFIC SERINE_THREONINE PROTEIN KINASE"/>
    <property type="match status" value="1"/>
</dbReference>
<dbReference type="GO" id="GO:0005737">
    <property type="term" value="C:cytoplasm"/>
    <property type="evidence" value="ECO:0000318"/>
    <property type="project" value="GO_Central"/>
</dbReference>
<dbReference type="SUPFAM" id="SSF56112">
    <property type="entry name" value="Protein kinase-like (PK-like)"/>
    <property type="match status" value="1"/>
</dbReference>
<dbReference type="PROSITE" id="PS00108">
    <property type="entry name" value="PROTEIN_KINASE_ST"/>
    <property type="match status" value="1"/>
</dbReference>
<dbReference type="GO" id="GO:0005829">
    <property type="term" value="C:cytosol"/>
    <property type="evidence" value="ECO:0000318"/>
    <property type="project" value="GO_Central"/>
</dbReference>
<evidence type="ECO:0000256" key="2">
    <source>
        <dbReference type="ARBA" id="ARBA00022741"/>
    </source>
</evidence>
<dbReference type="GO" id="GO:0005524">
    <property type="term" value="F:ATP binding"/>
    <property type="evidence" value="ECO:0007669"/>
    <property type="project" value="UniProtKB-KW"/>
</dbReference>
<evidence type="ECO:0000313" key="7">
    <source>
        <dbReference type="Proteomes" id="UP000000600"/>
    </source>
</evidence>
<dbReference type="PANTHER" id="PTHR24348">
    <property type="entry name" value="SERINE/THREONINE-PROTEIN KINASE UNC-51-RELATED"/>
    <property type="match status" value="1"/>
</dbReference>
<proteinExistence type="predicted"/>
<keyword evidence="3" id="KW-0418">Kinase</keyword>
<dbReference type="Gene3D" id="3.30.200.20">
    <property type="entry name" value="Phosphorylase Kinase, domain 1"/>
    <property type="match status" value="1"/>
</dbReference>
<dbReference type="GeneID" id="5033290"/>
<feature type="domain" description="Protein kinase" evidence="5">
    <location>
        <begin position="23"/>
        <end position="299"/>
    </location>
</feature>
<protein>
    <recommendedName>
        <fullName evidence="5">Protein kinase domain-containing protein</fullName>
    </recommendedName>
</protein>
<dbReference type="GO" id="GO:0000045">
    <property type="term" value="P:autophagosome assembly"/>
    <property type="evidence" value="ECO:0000318"/>
    <property type="project" value="GO_Central"/>
</dbReference>
<dbReference type="SMART" id="SM00220">
    <property type="entry name" value="S_TKc"/>
    <property type="match status" value="1"/>
</dbReference>
<dbReference type="CDD" id="cd14014">
    <property type="entry name" value="STKc_PknB_like"/>
    <property type="match status" value="1"/>
</dbReference>